<dbReference type="Gene3D" id="2.70.220.10">
    <property type="entry name" value="Ganglioside GM2 activator"/>
    <property type="match status" value="1"/>
</dbReference>
<evidence type="ECO:0000259" key="3">
    <source>
        <dbReference type="SMART" id="SM00737"/>
    </source>
</evidence>
<dbReference type="RefSeq" id="XP_013409567.1">
    <property type="nucleotide sequence ID" value="XM_013554113.2"/>
</dbReference>
<name>A0A1S3JGT2_LINAN</name>
<feature type="chain" id="PRO_5014545923" evidence="2">
    <location>
        <begin position="23"/>
        <end position="203"/>
    </location>
</feature>
<evidence type="ECO:0000256" key="1">
    <source>
        <dbReference type="ARBA" id="ARBA00022729"/>
    </source>
</evidence>
<evidence type="ECO:0000313" key="7">
    <source>
        <dbReference type="RefSeq" id="XP_013409568.1"/>
    </source>
</evidence>
<dbReference type="GO" id="GO:0008047">
    <property type="term" value="F:enzyme activator activity"/>
    <property type="evidence" value="ECO:0007669"/>
    <property type="project" value="InterPro"/>
</dbReference>
<dbReference type="GO" id="GO:0009898">
    <property type="term" value="C:cytoplasmic side of plasma membrane"/>
    <property type="evidence" value="ECO:0007669"/>
    <property type="project" value="TreeGrafter"/>
</dbReference>
<dbReference type="RefSeq" id="XP_013409566.1">
    <property type="nucleotide sequence ID" value="XM_013554112.2"/>
</dbReference>
<dbReference type="SMART" id="SM00737">
    <property type="entry name" value="ML"/>
    <property type="match status" value="1"/>
</dbReference>
<dbReference type="STRING" id="7574.A0A1S3JGT2"/>
<dbReference type="RefSeq" id="XP_013409568.1">
    <property type="nucleotide sequence ID" value="XM_013554114.2"/>
</dbReference>
<evidence type="ECO:0000313" key="6">
    <source>
        <dbReference type="RefSeq" id="XP_013409567.1"/>
    </source>
</evidence>
<sequence length="203" mass="22068">MDFKTLPIVLSFLLLFSLCVAGWPSLKFGNDIIESLEKEVKVVKSSVKFAKLKLWTNCGQASDPIVVKNLTLSPQPVRVPGNITVSGAVIFKENLVSPISVKVTMEAKEFFWITLPCEDNVGSCSYANVCAMMPPSQQCPPQLVKIGLQCKCPVKAGTYVVPPLSVALPKPPISVPATTLKVKAEFSHKEQALGCYQLEFAVN</sequence>
<reference evidence="5 6" key="1">
    <citation type="submission" date="2025-04" db="UniProtKB">
        <authorList>
            <consortium name="RefSeq"/>
        </authorList>
    </citation>
    <scope>IDENTIFICATION</scope>
    <source>
        <tissue evidence="5 6">Gonads</tissue>
    </source>
</reference>
<dbReference type="KEGG" id="lak:106173112"/>
<dbReference type="InterPro" id="IPR036846">
    <property type="entry name" value="GM2-AP_sf"/>
</dbReference>
<protein>
    <submittedName>
        <fullName evidence="5 6">Ganglioside GM2 activator</fullName>
    </submittedName>
</protein>
<evidence type="ECO:0000313" key="5">
    <source>
        <dbReference type="RefSeq" id="XP_013409566.1"/>
    </source>
</evidence>
<dbReference type="SUPFAM" id="SSF63707">
    <property type="entry name" value="Ganglioside M2 (gm2) activator"/>
    <property type="match status" value="1"/>
</dbReference>
<dbReference type="InterPro" id="IPR028996">
    <property type="entry name" value="GM2-AP"/>
</dbReference>
<dbReference type="OrthoDB" id="6409159at2759"/>
<organism evidence="4 7">
    <name type="scientific">Lingula anatina</name>
    <name type="common">Brachiopod</name>
    <name type="synonym">Lingula unguis</name>
    <dbReference type="NCBI Taxonomy" id="7574"/>
    <lineage>
        <taxon>Eukaryota</taxon>
        <taxon>Metazoa</taxon>
        <taxon>Spiralia</taxon>
        <taxon>Lophotrochozoa</taxon>
        <taxon>Brachiopoda</taxon>
        <taxon>Linguliformea</taxon>
        <taxon>Lingulata</taxon>
        <taxon>Lingulida</taxon>
        <taxon>Linguloidea</taxon>
        <taxon>Lingulidae</taxon>
        <taxon>Lingula</taxon>
    </lineage>
</organism>
<feature type="domain" description="MD-2-related lipid-recognition" evidence="3">
    <location>
        <begin position="55"/>
        <end position="200"/>
    </location>
</feature>
<dbReference type="GeneID" id="106173112"/>
<keyword evidence="4" id="KW-1185">Reference proteome</keyword>
<dbReference type="Proteomes" id="UP000085678">
    <property type="component" value="Unplaced"/>
</dbReference>
<dbReference type="PANTHER" id="PTHR17357">
    <property type="entry name" value="GM2 GANGLIOSIDE ACTIVATOR PROTEIN"/>
    <property type="match status" value="1"/>
</dbReference>
<dbReference type="GO" id="GO:0005319">
    <property type="term" value="F:lipid transporter activity"/>
    <property type="evidence" value="ECO:0007669"/>
    <property type="project" value="TreeGrafter"/>
</dbReference>
<dbReference type="AlphaFoldDB" id="A0A1S3JGT2"/>
<evidence type="ECO:0000256" key="2">
    <source>
        <dbReference type="SAM" id="SignalP"/>
    </source>
</evidence>
<keyword evidence="1 2" id="KW-0732">Signal</keyword>
<dbReference type="PANTHER" id="PTHR17357:SF0">
    <property type="entry name" value="GANGLIOSIDE GM2 ACTIVATOR"/>
    <property type="match status" value="1"/>
</dbReference>
<gene>
    <name evidence="5 6 7" type="primary">LOC106173112</name>
</gene>
<dbReference type="InterPro" id="IPR003172">
    <property type="entry name" value="ML_dom"/>
</dbReference>
<feature type="signal peptide" evidence="2">
    <location>
        <begin position="1"/>
        <end position="22"/>
    </location>
</feature>
<proteinExistence type="predicted"/>
<dbReference type="Pfam" id="PF02221">
    <property type="entry name" value="E1_DerP2_DerF2"/>
    <property type="match status" value="1"/>
</dbReference>
<dbReference type="GO" id="GO:0006689">
    <property type="term" value="P:ganglioside catabolic process"/>
    <property type="evidence" value="ECO:0007669"/>
    <property type="project" value="InterPro"/>
</dbReference>
<evidence type="ECO:0000313" key="4">
    <source>
        <dbReference type="Proteomes" id="UP000085678"/>
    </source>
</evidence>
<accession>A0A1S3JGT2</accession>